<feature type="region of interest" description="Disordered" evidence="1">
    <location>
        <begin position="355"/>
        <end position="374"/>
    </location>
</feature>
<dbReference type="WBParaSite" id="ACAC_0001088401-mRNA-1">
    <property type="protein sequence ID" value="ACAC_0001088401-mRNA-1"/>
    <property type="gene ID" value="ACAC_0001088401"/>
</dbReference>
<dbReference type="AlphaFoldDB" id="A0A158PBF7"/>
<reference evidence="3" key="2">
    <citation type="submission" date="2016-04" db="UniProtKB">
        <authorList>
            <consortium name="WormBaseParasite"/>
        </authorList>
    </citation>
    <scope>IDENTIFICATION</scope>
</reference>
<feature type="compositionally biased region" description="Polar residues" evidence="1">
    <location>
        <begin position="480"/>
        <end position="492"/>
    </location>
</feature>
<feature type="region of interest" description="Disordered" evidence="1">
    <location>
        <begin position="40"/>
        <end position="65"/>
    </location>
</feature>
<organism evidence="2 3">
    <name type="scientific">Angiostrongylus cantonensis</name>
    <name type="common">Rat lungworm</name>
    <dbReference type="NCBI Taxonomy" id="6313"/>
    <lineage>
        <taxon>Eukaryota</taxon>
        <taxon>Metazoa</taxon>
        <taxon>Ecdysozoa</taxon>
        <taxon>Nematoda</taxon>
        <taxon>Chromadorea</taxon>
        <taxon>Rhabditida</taxon>
        <taxon>Rhabditina</taxon>
        <taxon>Rhabditomorpha</taxon>
        <taxon>Strongyloidea</taxon>
        <taxon>Metastrongylidae</taxon>
        <taxon>Angiostrongylus</taxon>
    </lineage>
</organism>
<sequence>MKNIRRSPESVLRERTRLILDWDKILVDYVSQVMELEQQLDEAPDEKVDPSQPMNPERNLHGYDDYTRTRQHPKAYCNEVIYEALIAWTWRLHPLHLPSKVEQGGLIGNRLCEGFSIILYSDFSNHCLLQIDSKVLSLTLMNPVLPKNFGLSREEAWNGPEYPMRRGRRPSDRIPHDYPPLKYARGHPSGLVPESSFGRPPSLLEASFPISTFHNLNRKQHSPPLRGKSYESSDRFSLESWRMANEPLPIRRGETSGGWVKPGGRLPAGVIDAAPKSVSQRAIEIPSSPSGKPLRDPSPKDDLMLTSDVATARTKTRDGCDDEDQAKMAKIRSDLERMKQEDKEGYELLVKVLASSNESSGSPQSATVRKDPIDEDIYSTKQNFVCRPDYEVKVEGGRKLQEKSDYPKLSRSPSAPNCNAVRPSVPIKESDKKLQSLLDTPTQTSIQSRWESWRNLSSGKREASVRSLWKGQPAPPADSWRTSTTDLGTSSLRHGQPLELNMRSDLDFTHGSRAMAETFRKWVLVLIFISANFPYERKIGATEGENSFQALVDIDNHLLTFQ</sequence>
<feature type="region of interest" description="Disordered" evidence="1">
    <location>
        <begin position="396"/>
        <end position="425"/>
    </location>
</feature>
<evidence type="ECO:0000313" key="3">
    <source>
        <dbReference type="WBParaSite" id="ACAC_0001088401-mRNA-1"/>
    </source>
</evidence>
<feature type="region of interest" description="Disordered" evidence="1">
    <location>
        <begin position="280"/>
        <end position="303"/>
    </location>
</feature>
<proteinExistence type="predicted"/>
<accession>A0A158PBF7</accession>
<dbReference type="Proteomes" id="UP000035642">
    <property type="component" value="Unassembled WGS sequence"/>
</dbReference>
<name>A0A158PBF7_ANGCA</name>
<feature type="region of interest" description="Disordered" evidence="1">
    <location>
        <begin position="464"/>
        <end position="492"/>
    </location>
</feature>
<feature type="compositionally biased region" description="Polar residues" evidence="1">
    <location>
        <begin position="355"/>
        <end position="367"/>
    </location>
</feature>
<feature type="compositionally biased region" description="Basic and acidic residues" evidence="1">
    <location>
        <begin position="396"/>
        <end position="408"/>
    </location>
</feature>
<feature type="compositionally biased region" description="Basic and acidic residues" evidence="1">
    <location>
        <begin position="293"/>
        <end position="303"/>
    </location>
</feature>
<evidence type="ECO:0000256" key="1">
    <source>
        <dbReference type="SAM" id="MobiDB-lite"/>
    </source>
</evidence>
<protein>
    <submittedName>
        <fullName evidence="3">CAP-Gly domain-containing protein</fullName>
    </submittedName>
</protein>
<keyword evidence="2" id="KW-1185">Reference proteome</keyword>
<evidence type="ECO:0000313" key="2">
    <source>
        <dbReference type="Proteomes" id="UP000035642"/>
    </source>
</evidence>
<reference evidence="2" key="1">
    <citation type="submission" date="2012-09" db="EMBL/GenBank/DDBJ databases">
        <authorList>
            <person name="Martin A.A."/>
        </authorList>
    </citation>
    <scope>NUCLEOTIDE SEQUENCE</scope>
</reference>
<dbReference type="STRING" id="6313.A0A158PBF7"/>